<comment type="caution">
    <text evidence="1">The sequence shown here is derived from an EMBL/GenBank/DDBJ whole genome shotgun (WGS) entry which is preliminary data.</text>
</comment>
<name>A0A0W0F009_MONRR</name>
<gene>
    <name evidence="1" type="ORF">WG66_17795</name>
</gene>
<evidence type="ECO:0000313" key="2">
    <source>
        <dbReference type="Proteomes" id="UP000054988"/>
    </source>
</evidence>
<dbReference type="AlphaFoldDB" id="A0A0W0F009"/>
<organism evidence="1 2">
    <name type="scientific">Moniliophthora roreri</name>
    <name type="common">Frosty pod rot fungus</name>
    <name type="synonym">Monilia roreri</name>
    <dbReference type="NCBI Taxonomy" id="221103"/>
    <lineage>
        <taxon>Eukaryota</taxon>
        <taxon>Fungi</taxon>
        <taxon>Dikarya</taxon>
        <taxon>Basidiomycota</taxon>
        <taxon>Agaricomycotina</taxon>
        <taxon>Agaricomycetes</taxon>
        <taxon>Agaricomycetidae</taxon>
        <taxon>Agaricales</taxon>
        <taxon>Marasmiineae</taxon>
        <taxon>Marasmiaceae</taxon>
        <taxon>Moniliophthora</taxon>
    </lineage>
</organism>
<accession>A0A0W0F009</accession>
<evidence type="ECO:0000313" key="1">
    <source>
        <dbReference type="EMBL" id="KTB29621.1"/>
    </source>
</evidence>
<sequence length="35" mass="4023">MLTDNPYNYVKSPVLRYLRSNNNNSTTTYDVAALN</sequence>
<protein>
    <submittedName>
        <fullName evidence="1">Uncharacterized protein</fullName>
    </submittedName>
</protein>
<reference evidence="1 2" key="1">
    <citation type="submission" date="2015-12" db="EMBL/GenBank/DDBJ databases">
        <title>Draft genome sequence of Moniliophthora roreri, the causal agent of frosty pod rot of cacao.</title>
        <authorList>
            <person name="Aime M.C."/>
            <person name="Diaz-Valderrama J.R."/>
            <person name="Kijpornyongpan T."/>
            <person name="Phillips-Mora W."/>
        </authorList>
    </citation>
    <scope>NUCLEOTIDE SEQUENCE [LARGE SCALE GENOMIC DNA]</scope>
    <source>
        <strain evidence="1 2">MCA 2952</strain>
    </source>
</reference>
<dbReference type="EMBL" id="LATX01002425">
    <property type="protein sequence ID" value="KTB29621.1"/>
    <property type="molecule type" value="Genomic_DNA"/>
</dbReference>
<dbReference type="Proteomes" id="UP000054988">
    <property type="component" value="Unassembled WGS sequence"/>
</dbReference>
<proteinExistence type="predicted"/>